<dbReference type="Proteomes" id="UP000233491">
    <property type="component" value="Unassembled WGS sequence"/>
</dbReference>
<dbReference type="GO" id="GO:0005886">
    <property type="term" value="C:plasma membrane"/>
    <property type="evidence" value="ECO:0007669"/>
    <property type="project" value="TreeGrafter"/>
</dbReference>
<dbReference type="AlphaFoldDB" id="A0A1I4TSX8"/>
<dbReference type="Gene3D" id="3.40.1690.10">
    <property type="entry name" value="secretion proteins EscU"/>
    <property type="match status" value="1"/>
</dbReference>
<comment type="similarity">
    <text evidence="1">Belongs to the type III secretion exporter family.</text>
</comment>
<reference evidence="2 3" key="1">
    <citation type="submission" date="2017-12" db="EMBL/GenBank/DDBJ databases">
        <title>Anaerobic carbon monoxide metabolism by Pleomorphomonas carboxyditropha sp. nov., a new mesophilic hydrogenogenic carboxidotroph.</title>
        <authorList>
            <person name="Esquivel-Elizondo S."/>
            <person name="Krajmalnik-Brown R."/>
        </authorList>
    </citation>
    <scope>NUCLEOTIDE SEQUENCE [LARGE SCALE GENOMIC DNA]</scope>
    <source>
        <strain evidence="2 3">R5-392</strain>
    </source>
</reference>
<organism evidence="2 3">
    <name type="scientific">Pleomorphomonas diazotrophica</name>
    <dbReference type="NCBI Taxonomy" id="1166257"/>
    <lineage>
        <taxon>Bacteria</taxon>
        <taxon>Pseudomonadati</taxon>
        <taxon>Pseudomonadota</taxon>
        <taxon>Alphaproteobacteria</taxon>
        <taxon>Hyphomicrobiales</taxon>
        <taxon>Pleomorphomonadaceae</taxon>
        <taxon>Pleomorphomonas</taxon>
    </lineage>
</organism>
<dbReference type="PANTHER" id="PTHR30531">
    <property type="entry name" value="FLAGELLAR BIOSYNTHETIC PROTEIN FLHB"/>
    <property type="match status" value="1"/>
</dbReference>
<dbReference type="InterPro" id="IPR029025">
    <property type="entry name" value="T3SS_substrate_exporter_C"/>
</dbReference>
<dbReference type="GO" id="GO:0009306">
    <property type="term" value="P:protein secretion"/>
    <property type="evidence" value="ECO:0007669"/>
    <property type="project" value="InterPro"/>
</dbReference>
<name>A0A1I4TSX8_9HYPH</name>
<gene>
    <name evidence="2" type="ORF">CXZ10_18130</name>
</gene>
<dbReference type="OrthoDB" id="5244399at2"/>
<dbReference type="Pfam" id="PF01312">
    <property type="entry name" value="Bac_export_2"/>
    <property type="match status" value="1"/>
</dbReference>
<dbReference type="PANTHER" id="PTHR30531:SF12">
    <property type="entry name" value="FLAGELLAR BIOSYNTHETIC PROTEIN FLHB"/>
    <property type="match status" value="1"/>
</dbReference>
<proteinExistence type="inferred from homology"/>
<dbReference type="RefSeq" id="WP_101290773.1">
    <property type="nucleotide sequence ID" value="NZ_FOUQ01000006.1"/>
</dbReference>
<evidence type="ECO:0000313" key="2">
    <source>
        <dbReference type="EMBL" id="PKR87647.1"/>
    </source>
</evidence>
<dbReference type="SUPFAM" id="SSF160544">
    <property type="entry name" value="EscU C-terminal domain-like"/>
    <property type="match status" value="1"/>
</dbReference>
<sequence>MSDKDIRKAVALQYAAPDAPKVVATGKGAVAEAIIDKAREAGVPIEENPALADALSTLKLDETIPVDLYKAVASVIAAVLRAAKKA</sequence>
<protein>
    <submittedName>
        <fullName evidence="2">Type III secretion protein</fullName>
    </submittedName>
</protein>
<accession>A0A1I4TSX8</accession>
<comment type="caution">
    <text evidence="2">The sequence shown here is derived from an EMBL/GenBank/DDBJ whole genome shotgun (WGS) entry which is preliminary data.</text>
</comment>
<evidence type="ECO:0000313" key="3">
    <source>
        <dbReference type="Proteomes" id="UP000233491"/>
    </source>
</evidence>
<dbReference type="InterPro" id="IPR006135">
    <property type="entry name" value="T3SS_substrate_exporter"/>
</dbReference>
<dbReference type="EMBL" id="PJNW01000016">
    <property type="protein sequence ID" value="PKR87647.1"/>
    <property type="molecule type" value="Genomic_DNA"/>
</dbReference>
<evidence type="ECO:0000256" key="1">
    <source>
        <dbReference type="ARBA" id="ARBA00010690"/>
    </source>
</evidence>
<keyword evidence="3" id="KW-1185">Reference proteome</keyword>